<dbReference type="AlphaFoldDB" id="A0A2V2VPL8"/>
<reference evidence="2 3" key="1">
    <citation type="journal article" date="2018" name="Microb. Genom.">
        <title>Expanding an expanded genome: long-read sequencing of Trypanosoma cruzi.</title>
        <authorList>
            <person name="Berna L."/>
            <person name="Rodriguez M."/>
            <person name="Chiribao M.L."/>
            <person name="Parodi-Talice A."/>
            <person name="Pita S."/>
            <person name="Rijo G."/>
            <person name="Alvarez-Valin F."/>
            <person name="Robello C."/>
        </authorList>
    </citation>
    <scope>NUCLEOTIDE SEQUENCE [LARGE SCALE GENOMIC DNA]</scope>
    <source>
        <strain evidence="2 3">Dm28c</strain>
    </source>
</reference>
<dbReference type="VEuPathDB" id="TriTrypDB:ECC02_004983"/>
<dbReference type="Proteomes" id="UP000246121">
    <property type="component" value="Unassembled WGS sequence"/>
</dbReference>
<feature type="transmembrane region" description="Helical" evidence="1">
    <location>
        <begin position="124"/>
        <end position="153"/>
    </location>
</feature>
<dbReference type="EMBL" id="PRFA01000012">
    <property type="protein sequence ID" value="PWU98389.1"/>
    <property type="molecule type" value="Genomic_DNA"/>
</dbReference>
<dbReference type="VEuPathDB" id="TriTrypDB:TCSYLVIO_005913"/>
<dbReference type="VEuPathDB" id="TriTrypDB:TCDM_08087"/>
<feature type="transmembrane region" description="Helical" evidence="1">
    <location>
        <begin position="343"/>
        <end position="364"/>
    </location>
</feature>
<evidence type="ECO:0008006" key="4">
    <source>
        <dbReference type="Google" id="ProtNLM"/>
    </source>
</evidence>
<keyword evidence="1" id="KW-0472">Membrane</keyword>
<sequence>MLNWWLIVLLIFVVLLCVGLSVYLLFYFTSEEDDGEAYGAKVIVVVGMVISMGVVLLLPLDVSNSVDPTIPNKYINTLNMTLAWQIVFWILFSMTFIIVPFVMFYYEAYDPDHNRIGKQILQAFIYTIGICGIFALICGLCYKFIGVAIIPVLTYEGFPEMISNMEFISYNGTGKMLDVEIPVDFFTYCVGMMCFLGWIAFLFYGGIGVVSFPFDLIIGFIKRTKSISLIRFKEEMNVIALKGDILLKLSLNLQKKCRGFISISLRNKIHILCNETYFLEAQQEQLIWAYTKAGGSPFIIYGRLFVGIFSLCLSILWILHIFIYNTFYKNLFLNQILISLNNIFELFGIFIYGIFIFYLIWISFEGQVRLGIRLIFFQIYPLKPHDTTLNALLFNISISLLISPAIIEFASRSFQVYGPRTTINALMNIYVLHLKGIGIFIRWADVCFAGMSLLAVIWVLLCPVHKRIKDPTKLRL</sequence>
<evidence type="ECO:0000256" key="1">
    <source>
        <dbReference type="SAM" id="Phobius"/>
    </source>
</evidence>
<dbReference type="VEuPathDB" id="TriTrypDB:TcCLB.467287.20"/>
<dbReference type="PANTHER" id="PTHR31652:SF1">
    <property type="entry name" value="LMBR1-LIKE MEMBRANE PROTEIN"/>
    <property type="match status" value="1"/>
</dbReference>
<feature type="transmembrane region" description="Helical" evidence="1">
    <location>
        <begin position="300"/>
        <end position="323"/>
    </location>
</feature>
<keyword evidence="1" id="KW-0812">Transmembrane</keyword>
<dbReference type="Pfam" id="PF04791">
    <property type="entry name" value="LMBR1"/>
    <property type="match status" value="2"/>
</dbReference>
<accession>A0A2V2VPL8</accession>
<dbReference type="VEuPathDB" id="TriTrypDB:BCY84_21204"/>
<feature type="transmembrane region" description="Helical" evidence="1">
    <location>
        <begin position="440"/>
        <end position="461"/>
    </location>
</feature>
<dbReference type="VEuPathDB" id="TriTrypDB:C4B63_12g331"/>
<gene>
    <name evidence="2" type="ORF">C4B63_12g331</name>
</gene>
<dbReference type="InterPro" id="IPR006876">
    <property type="entry name" value="LMBR1-like_membr_prot"/>
</dbReference>
<feature type="transmembrane region" description="Helical" evidence="1">
    <location>
        <begin position="389"/>
        <end position="407"/>
    </location>
</feature>
<proteinExistence type="predicted"/>
<evidence type="ECO:0000313" key="3">
    <source>
        <dbReference type="Proteomes" id="UP000246121"/>
    </source>
</evidence>
<feature type="transmembrane region" description="Helical" evidence="1">
    <location>
        <begin position="6"/>
        <end position="26"/>
    </location>
</feature>
<protein>
    <recommendedName>
        <fullName evidence="4">LMBR1-like membrane protein</fullName>
    </recommendedName>
</protein>
<dbReference type="VEuPathDB" id="TriTrypDB:TcCLB.509233.170"/>
<keyword evidence="1" id="KW-1133">Transmembrane helix</keyword>
<dbReference type="VEuPathDB" id="TriTrypDB:TcBrA4_0091260"/>
<feature type="transmembrane region" description="Helical" evidence="1">
    <location>
        <begin position="82"/>
        <end position="104"/>
    </location>
</feature>
<dbReference type="VEuPathDB" id="TriTrypDB:TcG_03579"/>
<feature type="transmembrane region" description="Helical" evidence="1">
    <location>
        <begin position="185"/>
        <end position="218"/>
    </location>
</feature>
<dbReference type="VEuPathDB" id="TriTrypDB:Tc_MARK_5363"/>
<organism evidence="2 3">
    <name type="scientific">Trypanosoma cruzi</name>
    <dbReference type="NCBI Taxonomy" id="5693"/>
    <lineage>
        <taxon>Eukaryota</taxon>
        <taxon>Discoba</taxon>
        <taxon>Euglenozoa</taxon>
        <taxon>Kinetoplastea</taxon>
        <taxon>Metakinetoplastina</taxon>
        <taxon>Trypanosomatida</taxon>
        <taxon>Trypanosomatidae</taxon>
        <taxon>Trypanosoma</taxon>
        <taxon>Schizotrypanum</taxon>
    </lineage>
</organism>
<evidence type="ECO:0000313" key="2">
    <source>
        <dbReference type="EMBL" id="PWU98389.1"/>
    </source>
</evidence>
<feature type="transmembrane region" description="Helical" evidence="1">
    <location>
        <begin position="38"/>
        <end position="62"/>
    </location>
</feature>
<name>A0A2V2VPL8_TRYCR</name>
<comment type="caution">
    <text evidence="2">The sequence shown here is derived from an EMBL/GenBank/DDBJ whole genome shotgun (WGS) entry which is preliminary data.</text>
</comment>
<dbReference type="PANTHER" id="PTHR31652">
    <property type="entry name" value="LIMR FAMILY PROTEIN DDB_G0283707-RELATED"/>
    <property type="match status" value="1"/>
</dbReference>
<dbReference type="VEuPathDB" id="TriTrypDB:C3747_137g87"/>